<dbReference type="Pfam" id="PF13307">
    <property type="entry name" value="Helicase_C_2"/>
    <property type="match status" value="1"/>
</dbReference>
<dbReference type="PROSITE" id="PS51193">
    <property type="entry name" value="HELICASE_ATP_BIND_2"/>
    <property type="match status" value="1"/>
</dbReference>
<evidence type="ECO:0000313" key="7">
    <source>
        <dbReference type="EMBL" id="QQP90745.2"/>
    </source>
</evidence>
<dbReference type="InterPro" id="IPR011545">
    <property type="entry name" value="DEAD/DEAH_box_helicase_dom"/>
</dbReference>
<evidence type="ECO:0000313" key="8">
    <source>
        <dbReference type="Proteomes" id="UP000595197"/>
    </source>
</evidence>
<keyword evidence="3" id="KW-0067">ATP-binding</keyword>
<proteinExistence type="inferred from homology"/>
<name>A0ABX7B8N5_9PROT</name>
<dbReference type="Gene3D" id="3.40.50.300">
    <property type="entry name" value="P-loop containing nucleotide triphosphate hydrolases"/>
    <property type="match status" value="2"/>
</dbReference>
<comment type="similarity">
    <text evidence="4">Belongs to the helicase family. DinG subfamily.</text>
</comment>
<keyword evidence="2" id="KW-0378">Hydrolase</keyword>
<feature type="compositionally biased region" description="Basic and acidic residues" evidence="5">
    <location>
        <begin position="448"/>
        <end position="459"/>
    </location>
</feature>
<dbReference type="Proteomes" id="UP000595197">
    <property type="component" value="Chromosome"/>
</dbReference>
<gene>
    <name evidence="7" type="ORF">IGS68_05840</name>
</gene>
<dbReference type="InterPro" id="IPR027417">
    <property type="entry name" value="P-loop_NTPase"/>
</dbReference>
<evidence type="ECO:0000256" key="3">
    <source>
        <dbReference type="ARBA" id="ARBA00022840"/>
    </source>
</evidence>
<feature type="region of interest" description="Disordered" evidence="5">
    <location>
        <begin position="448"/>
        <end position="467"/>
    </location>
</feature>
<keyword evidence="1" id="KW-0547">Nucleotide-binding</keyword>
<dbReference type="InterPro" id="IPR045028">
    <property type="entry name" value="DinG/Rad3-like"/>
</dbReference>
<dbReference type="SUPFAM" id="SSF52540">
    <property type="entry name" value="P-loop containing nucleoside triphosphate hydrolases"/>
    <property type="match status" value="1"/>
</dbReference>
<organism evidence="7 8">
    <name type="scientific">Skermanella cutis</name>
    <dbReference type="NCBI Taxonomy" id="2775420"/>
    <lineage>
        <taxon>Bacteria</taxon>
        <taxon>Pseudomonadati</taxon>
        <taxon>Pseudomonadota</taxon>
        <taxon>Alphaproteobacteria</taxon>
        <taxon>Rhodospirillales</taxon>
        <taxon>Azospirillaceae</taxon>
        <taxon>Skermanella</taxon>
    </lineage>
</organism>
<dbReference type="InterPro" id="IPR014013">
    <property type="entry name" value="Helic_SF1/SF2_ATP-bd_DinG/Rad3"/>
</dbReference>
<dbReference type="SMART" id="SM00491">
    <property type="entry name" value="HELICc2"/>
    <property type="match status" value="1"/>
</dbReference>
<evidence type="ECO:0000256" key="1">
    <source>
        <dbReference type="ARBA" id="ARBA00022741"/>
    </source>
</evidence>
<evidence type="ECO:0000259" key="6">
    <source>
        <dbReference type="PROSITE" id="PS51193"/>
    </source>
</evidence>
<feature type="region of interest" description="Disordered" evidence="5">
    <location>
        <begin position="422"/>
        <end position="442"/>
    </location>
</feature>
<dbReference type="InterPro" id="IPR006555">
    <property type="entry name" value="ATP-dep_Helicase_C"/>
</dbReference>
<protein>
    <recommendedName>
        <fullName evidence="6">Helicase ATP-binding domain-containing protein</fullName>
    </recommendedName>
</protein>
<feature type="domain" description="Helicase ATP-binding" evidence="6">
    <location>
        <begin position="16"/>
        <end position="299"/>
    </location>
</feature>
<feature type="region of interest" description="Disordered" evidence="5">
    <location>
        <begin position="480"/>
        <end position="500"/>
    </location>
</feature>
<dbReference type="RefSeq" id="WP_206379350.1">
    <property type="nucleotide sequence ID" value="NZ_CP067420.1"/>
</dbReference>
<evidence type="ECO:0000256" key="2">
    <source>
        <dbReference type="ARBA" id="ARBA00022801"/>
    </source>
</evidence>
<dbReference type="EMBL" id="CP067420">
    <property type="protein sequence ID" value="QQP90745.2"/>
    <property type="molecule type" value="Genomic_DNA"/>
</dbReference>
<dbReference type="PANTHER" id="PTHR11472">
    <property type="entry name" value="DNA REPAIR DEAD HELICASE RAD3/XP-D SUBFAMILY MEMBER"/>
    <property type="match status" value="1"/>
</dbReference>
<keyword evidence="8" id="KW-1185">Reference proteome</keyword>
<accession>A0ABX7B8N5</accession>
<reference evidence="7" key="1">
    <citation type="submission" date="2021-02" db="EMBL/GenBank/DDBJ databases">
        <title>Skermanella TT6 skin isolate.</title>
        <authorList>
            <person name="Lee K."/>
            <person name="Ganzorig M."/>
        </authorList>
    </citation>
    <scope>NUCLEOTIDE SEQUENCE</scope>
    <source>
        <strain evidence="7">TT6</strain>
    </source>
</reference>
<dbReference type="Pfam" id="PF00270">
    <property type="entry name" value="DEAD"/>
    <property type="match status" value="1"/>
</dbReference>
<evidence type="ECO:0000256" key="4">
    <source>
        <dbReference type="ARBA" id="ARBA00038058"/>
    </source>
</evidence>
<dbReference type="PANTHER" id="PTHR11472:SF34">
    <property type="entry name" value="REGULATOR OF TELOMERE ELONGATION HELICASE 1"/>
    <property type="match status" value="1"/>
</dbReference>
<evidence type="ECO:0000256" key="5">
    <source>
        <dbReference type="SAM" id="MobiDB-lite"/>
    </source>
</evidence>
<sequence>MTGGHQDRAESFDERVRRVFHQNGPVRGPQLQYADHVAGFLKDDTRLMLAEAPTGVGKTWGYLVPALLHWAETGARVIVSTHTLTLLHQIARSESTGKMLDWIEAETGRRPSVGVRLGMRNFLSYSRLGQAMAAHSSPGMMTDADKEALKSLEQWAKDTKDPSGGQIQAWIDANTPLPFGLTPGEICLLATCPASDRAAYEKHKEDANENADLLVQTHALTLIQALRGDFRRQEAPGILILDEADAIPAVAAGMAERRISLQMLTSAVESLGEAALDSADLDSAVAAFQAWSETIRPRPGRHEKPGHDRAVVLVPGTVRDQAVGHAQAIAEALRAAARGASEDHALKDSLVGMAEGLRRFAGHNGGNDPKRDRYSGSAIVWRFGQEPSFVVSALRPGRLLSRLWKSTGEGEPAGPAKIILTSATLDPPSDPPPGSGGDRPVRFPAFEREVGIRREESVSRHSTRTSTGQFGKLSFVLADRKAPRPNQDEDPEDADGALTGSTSQFLDYAAGMVRAAMAEAQAAEKPGKVLVLTTSYTDAAELAARVPGLVAHARGTRLDGWLPAYRESNPAALVTPAGWAGLDLPGMVQHLVITRLPFAPPDPVEGELLRRVLTAAGYDAEHVANGILRTRTLDEARRRFRQGLGRALRRPDDEAKVWIADPRFPLPDQIVRDRRRGLSQGQAQPFVRFIATIPERFRKGPFSPWDRAEIHPHVPSPQAP</sequence>